<feature type="domain" description="Sacsin/Nov" evidence="1">
    <location>
        <begin position="12"/>
        <end position="206"/>
    </location>
</feature>
<dbReference type="PANTHER" id="PTHR15600:SF42">
    <property type="entry name" value="SACSIN"/>
    <property type="match status" value="1"/>
</dbReference>
<dbReference type="GO" id="GO:0030544">
    <property type="term" value="F:Hsp70 protein binding"/>
    <property type="evidence" value="ECO:0007669"/>
    <property type="project" value="TreeGrafter"/>
</dbReference>
<dbReference type="InterPro" id="IPR058210">
    <property type="entry name" value="SACS/Nov_dom"/>
</dbReference>
<dbReference type="OrthoDB" id="1262810at2759"/>
<evidence type="ECO:0000259" key="1">
    <source>
        <dbReference type="Pfam" id="PF25794"/>
    </source>
</evidence>
<name>K5X2Q0_AGABU</name>
<evidence type="ECO:0000313" key="2">
    <source>
        <dbReference type="EMBL" id="EKM77182.1"/>
    </source>
</evidence>
<dbReference type="GeneID" id="18830393"/>
<dbReference type="STRING" id="597362.K5X2Q0"/>
<sequence length="208" mass="23418">MAKAFGETVAPTDAIRSILGSYPFSIGLLREIISNSDDARASHQIFVLDRRTHSNTAVYHTHLADKQGPALLAYNDEIIHDEDWTALRKIHDSSKKTDTSKIGKYGVGFRASYHVTDTPNILSGPNLVILDPQHDFTESGGIQLNIEKEWETYRDHLTTFESLFPSTDWGKAFQGTIFRLPLRTTESRISNEIVTPETISNLLNDFVR</sequence>
<dbReference type="AlphaFoldDB" id="K5X2Q0"/>
<dbReference type="InterPro" id="IPR052972">
    <property type="entry name" value="Sacsin_chaperone_reg"/>
</dbReference>
<proteinExistence type="predicted"/>
<keyword evidence="3" id="KW-1185">Reference proteome</keyword>
<reference evidence="3" key="1">
    <citation type="journal article" date="2012" name="Proc. Natl. Acad. Sci. U.S.A.">
        <title>Genome sequence of the button mushroom Agaricus bisporus reveals mechanisms governing adaptation to a humic-rich ecological niche.</title>
        <authorList>
            <person name="Morin E."/>
            <person name="Kohler A."/>
            <person name="Baker A.R."/>
            <person name="Foulongne-Oriol M."/>
            <person name="Lombard V."/>
            <person name="Nagy L.G."/>
            <person name="Ohm R.A."/>
            <person name="Patyshakuliyeva A."/>
            <person name="Brun A."/>
            <person name="Aerts A.L."/>
            <person name="Bailey A.M."/>
            <person name="Billette C."/>
            <person name="Coutinho P.M."/>
            <person name="Deakin G."/>
            <person name="Doddapaneni H."/>
            <person name="Floudas D."/>
            <person name="Grimwood J."/>
            <person name="Hilden K."/>
            <person name="Kuees U."/>
            <person name="LaButti K.M."/>
            <person name="Lapidus A."/>
            <person name="Lindquist E.A."/>
            <person name="Lucas S.M."/>
            <person name="Murat C."/>
            <person name="Riley R.W."/>
            <person name="Salamov A.A."/>
            <person name="Schmutz J."/>
            <person name="Subramanian V."/>
            <person name="Woesten H.A.B."/>
            <person name="Xu J."/>
            <person name="Eastwood D.C."/>
            <person name="Foster G.D."/>
            <person name="Sonnenberg A.S."/>
            <person name="Cullen D."/>
            <person name="de Vries R.P."/>
            <person name="Lundell T."/>
            <person name="Hibbett D.S."/>
            <person name="Henrissat B."/>
            <person name="Burton K.S."/>
            <person name="Kerrigan R.W."/>
            <person name="Challen M.P."/>
            <person name="Grigoriev I.V."/>
            <person name="Martin F."/>
        </authorList>
    </citation>
    <scope>NUCLEOTIDE SEQUENCE [LARGE SCALE GENOMIC DNA]</scope>
    <source>
        <strain evidence="3">JB137-S8 / ATCC MYA-4627 / FGSC 10392</strain>
    </source>
</reference>
<feature type="non-terminal residue" evidence="2">
    <location>
        <position position="1"/>
    </location>
</feature>
<dbReference type="Pfam" id="PF25794">
    <property type="entry name" value="SACS"/>
    <property type="match status" value="1"/>
</dbReference>
<dbReference type="InParanoid" id="K5X2Q0"/>
<dbReference type="InterPro" id="IPR036890">
    <property type="entry name" value="HATPase_C_sf"/>
</dbReference>
<dbReference type="NCBIfam" id="NF047352">
    <property type="entry name" value="P_loop_sacsin"/>
    <property type="match status" value="1"/>
</dbReference>
<dbReference type="Gene3D" id="3.30.565.10">
    <property type="entry name" value="Histidine kinase-like ATPase, C-terminal domain"/>
    <property type="match status" value="1"/>
</dbReference>
<organism evidence="2 3">
    <name type="scientific">Agaricus bisporus var. burnettii (strain JB137-S8 / ATCC MYA-4627 / FGSC 10392)</name>
    <name type="common">White button mushroom</name>
    <dbReference type="NCBI Taxonomy" id="597362"/>
    <lineage>
        <taxon>Eukaryota</taxon>
        <taxon>Fungi</taxon>
        <taxon>Dikarya</taxon>
        <taxon>Basidiomycota</taxon>
        <taxon>Agaricomycotina</taxon>
        <taxon>Agaricomycetes</taxon>
        <taxon>Agaricomycetidae</taxon>
        <taxon>Agaricales</taxon>
        <taxon>Agaricineae</taxon>
        <taxon>Agaricaceae</taxon>
        <taxon>Agaricus</taxon>
    </lineage>
</organism>
<dbReference type="OMA" id="DAMFQEE"/>
<dbReference type="Proteomes" id="UP000008493">
    <property type="component" value="Unassembled WGS sequence"/>
</dbReference>
<accession>K5X2Q0</accession>
<dbReference type="PANTHER" id="PTHR15600">
    <property type="entry name" value="SACSIN"/>
    <property type="match status" value="1"/>
</dbReference>
<gene>
    <name evidence="2" type="ORF">AGABI1DRAFT_62192</name>
</gene>
<dbReference type="EMBL" id="JH971397">
    <property type="protein sequence ID" value="EKM77182.1"/>
    <property type="molecule type" value="Genomic_DNA"/>
</dbReference>
<dbReference type="RefSeq" id="XP_007332104.1">
    <property type="nucleotide sequence ID" value="XM_007332042.1"/>
</dbReference>
<evidence type="ECO:0000313" key="3">
    <source>
        <dbReference type="Proteomes" id="UP000008493"/>
    </source>
</evidence>
<protein>
    <recommendedName>
        <fullName evidence="1">Sacsin/Nov domain-containing protein</fullName>
    </recommendedName>
</protein>
<dbReference type="SUPFAM" id="SSF55874">
    <property type="entry name" value="ATPase domain of HSP90 chaperone/DNA topoisomerase II/histidine kinase"/>
    <property type="match status" value="1"/>
</dbReference>
<dbReference type="HOGENOM" id="CLU_080878_0_0_1"/>
<dbReference type="KEGG" id="abp:AGABI1DRAFT62192"/>
<dbReference type="eggNOG" id="ENOG502QQPY">
    <property type="taxonomic scope" value="Eukaryota"/>
</dbReference>